<sequence length="321" mass="34254">MPSSRGAVGRLMVPRAVWLVWLLIGLVVAVEPPDGCPSNLWSSPCSNQATCESLAVAGLTCSSVAVIESCKDQCAEPCCITTTSTTKTSTMTSATHTETTYTSTETETHTTTSGTSTQTYTSITTTATTVTETVTGSTVTHTQTTLTTSMTTITETEPVATTSAQGAAAKVTVRMAVKVEKVEENAKGYEGYMEDPRVKQAYLDLMTEVTGLDAEMIDVEMAPTAQEGEITVTYLLTIPYEDNGNGLEPVVSIDSLQSKLHQLNMAGLNEMLDQKMDAAGVTDFSQEVQRVDDDQTTAVDRALRLGMLTSVVLGMILPLLF</sequence>
<accession>A0A9P1CSL3</accession>
<feature type="signal peptide" evidence="2">
    <location>
        <begin position="1"/>
        <end position="29"/>
    </location>
</feature>
<reference evidence="4" key="2">
    <citation type="submission" date="2024-04" db="EMBL/GenBank/DDBJ databases">
        <authorList>
            <person name="Chen Y."/>
            <person name="Shah S."/>
            <person name="Dougan E. K."/>
            <person name="Thang M."/>
            <person name="Chan C."/>
        </authorList>
    </citation>
    <scope>NUCLEOTIDE SEQUENCE [LARGE SCALE GENOMIC DNA]</scope>
</reference>
<gene>
    <name evidence="3" type="ORF">C1SCF055_LOCUS22698</name>
</gene>
<dbReference type="EMBL" id="CAMXCT010002174">
    <property type="protein sequence ID" value="CAI3996203.1"/>
    <property type="molecule type" value="Genomic_DNA"/>
</dbReference>
<evidence type="ECO:0000313" key="5">
    <source>
        <dbReference type="EMBL" id="CAL4783515.1"/>
    </source>
</evidence>
<keyword evidence="6" id="KW-1185">Reference proteome</keyword>
<keyword evidence="2" id="KW-0732">Signal</keyword>
<protein>
    <submittedName>
        <fullName evidence="5">Exportin-T (Exportin(tRNA)) (tRNA exportin)</fullName>
    </submittedName>
</protein>
<dbReference type="Proteomes" id="UP001152797">
    <property type="component" value="Unassembled WGS sequence"/>
</dbReference>
<feature type="region of interest" description="Disordered" evidence="1">
    <location>
        <begin position="92"/>
        <end position="117"/>
    </location>
</feature>
<feature type="chain" id="PRO_5043270750" evidence="2">
    <location>
        <begin position="30"/>
        <end position="321"/>
    </location>
</feature>
<evidence type="ECO:0000313" key="6">
    <source>
        <dbReference type="Proteomes" id="UP001152797"/>
    </source>
</evidence>
<dbReference type="AlphaFoldDB" id="A0A9P1CSL3"/>
<name>A0A9P1CSL3_9DINO</name>
<reference evidence="3" key="1">
    <citation type="submission" date="2022-10" db="EMBL/GenBank/DDBJ databases">
        <authorList>
            <person name="Chen Y."/>
            <person name="Dougan E. K."/>
            <person name="Chan C."/>
            <person name="Rhodes N."/>
            <person name="Thang M."/>
        </authorList>
    </citation>
    <scope>NUCLEOTIDE SEQUENCE</scope>
</reference>
<evidence type="ECO:0000313" key="4">
    <source>
        <dbReference type="EMBL" id="CAL1149578.1"/>
    </source>
</evidence>
<dbReference type="OrthoDB" id="442749at2759"/>
<evidence type="ECO:0000256" key="2">
    <source>
        <dbReference type="SAM" id="SignalP"/>
    </source>
</evidence>
<dbReference type="EMBL" id="CAMXCT020002174">
    <property type="protein sequence ID" value="CAL1149578.1"/>
    <property type="molecule type" value="Genomic_DNA"/>
</dbReference>
<comment type="caution">
    <text evidence="3">The sequence shown here is derived from an EMBL/GenBank/DDBJ whole genome shotgun (WGS) entry which is preliminary data.</text>
</comment>
<dbReference type="EMBL" id="CAMXCT030002174">
    <property type="protein sequence ID" value="CAL4783515.1"/>
    <property type="molecule type" value="Genomic_DNA"/>
</dbReference>
<evidence type="ECO:0000256" key="1">
    <source>
        <dbReference type="SAM" id="MobiDB-lite"/>
    </source>
</evidence>
<evidence type="ECO:0000313" key="3">
    <source>
        <dbReference type="EMBL" id="CAI3996203.1"/>
    </source>
</evidence>
<proteinExistence type="predicted"/>
<organism evidence="3">
    <name type="scientific">Cladocopium goreaui</name>
    <dbReference type="NCBI Taxonomy" id="2562237"/>
    <lineage>
        <taxon>Eukaryota</taxon>
        <taxon>Sar</taxon>
        <taxon>Alveolata</taxon>
        <taxon>Dinophyceae</taxon>
        <taxon>Suessiales</taxon>
        <taxon>Symbiodiniaceae</taxon>
        <taxon>Cladocopium</taxon>
    </lineage>
</organism>